<evidence type="ECO:0000313" key="7">
    <source>
        <dbReference type="Proteomes" id="UP000308730"/>
    </source>
</evidence>
<dbReference type="GO" id="GO:0008270">
    <property type="term" value="F:zinc ion binding"/>
    <property type="evidence" value="ECO:0007669"/>
    <property type="project" value="UniProtKB-KW"/>
</dbReference>
<reference evidence="6 7" key="1">
    <citation type="submission" date="2019-02" db="EMBL/GenBank/DDBJ databases">
        <title>Genome sequencing of the rare red list fungi Antrodiella citrinella (Flaviporus citrinellus).</title>
        <authorList>
            <person name="Buettner E."/>
            <person name="Kellner H."/>
        </authorList>
    </citation>
    <scope>NUCLEOTIDE SEQUENCE [LARGE SCALE GENOMIC DNA]</scope>
    <source>
        <strain evidence="6 7">DSM 108506</strain>
    </source>
</reference>
<evidence type="ECO:0000256" key="4">
    <source>
        <dbReference type="PROSITE-ProRule" id="PRU00134"/>
    </source>
</evidence>
<dbReference type="Gene3D" id="6.10.140.2220">
    <property type="match status" value="1"/>
</dbReference>
<dbReference type="EMBL" id="SGPM01000009">
    <property type="protein sequence ID" value="THH33240.1"/>
    <property type="molecule type" value="Genomic_DNA"/>
</dbReference>
<comment type="caution">
    <text evidence="6">The sequence shown here is derived from an EMBL/GenBank/DDBJ whole genome shotgun (WGS) entry which is preliminary data.</text>
</comment>
<keyword evidence="7" id="KW-1185">Reference proteome</keyword>
<dbReference type="AlphaFoldDB" id="A0A4S4NBB7"/>
<evidence type="ECO:0000256" key="1">
    <source>
        <dbReference type="ARBA" id="ARBA00022723"/>
    </source>
</evidence>
<keyword evidence="2 4" id="KW-0863">Zinc-finger</keyword>
<dbReference type="SUPFAM" id="SSF144232">
    <property type="entry name" value="HIT/MYND zinc finger-like"/>
    <property type="match status" value="1"/>
</dbReference>
<evidence type="ECO:0000256" key="2">
    <source>
        <dbReference type="ARBA" id="ARBA00022771"/>
    </source>
</evidence>
<dbReference type="OrthoDB" id="2786161at2759"/>
<proteinExistence type="predicted"/>
<evidence type="ECO:0000259" key="5">
    <source>
        <dbReference type="PROSITE" id="PS50865"/>
    </source>
</evidence>
<dbReference type="PROSITE" id="PS50865">
    <property type="entry name" value="ZF_MYND_2"/>
    <property type="match status" value="1"/>
</dbReference>
<accession>A0A4S4NBB7</accession>
<dbReference type="Proteomes" id="UP000308730">
    <property type="component" value="Unassembled WGS sequence"/>
</dbReference>
<sequence length="585" mass="65357">MANPANFDRVLKRMHQNPKSVLEAAIRGSPDEITVLGNTWADKPGLISPSDAMDVWLYHLTSARVPSDIKNDVFCSTANCAFASILELSDARRRRTLDVITMCWFTMAQNEVLRGLIMKTPAALEIATRLWLEEGKGPVPSNVTIPAASCILWNLLKLAKAPELDRMLKAAGGKAREVAKLSLTRLKDVLKAPQLSSTHLMMHLDFLNSVSRVPSHPIRRAPFGANVIWIVTGALVKLSVLVNTSPDLGFLDAMVAGFGYLSNCLESTDGFTWVSQAIGAGLLPAYCDCSPKFYMVHGEDLEMITDVVNKILPKYLVYRSVIDAVDASMRKLTKAQEDRVRLSMAKKGWEEFYHMAHEKELIAIHSEVTKGMHMTCDNIKCQKVKRKEEVRRCSACLNTFYCSKECQAVAWKEEGKSESISKRDAAFFHVLSMRDAGKKRQQFRKLIKANFPSAALHDTVVCMDYTVLPAKSSVRLLKDYNTGHTMGSDNAEARNDALVEKVQTHPDRFTLIESKIACGQGHQCVLTLATGQFWTRESMLGPVDDLSGDDAELGHEDMDHIDFMKVQMMLDSFKDKHEGERRARV</sequence>
<feature type="domain" description="MYND-type" evidence="5">
    <location>
        <begin position="381"/>
        <end position="419"/>
    </location>
</feature>
<protein>
    <recommendedName>
        <fullName evidence="5">MYND-type domain-containing protein</fullName>
    </recommendedName>
</protein>
<dbReference type="InterPro" id="IPR002893">
    <property type="entry name" value="Znf_MYND"/>
</dbReference>
<keyword evidence="3" id="KW-0862">Zinc</keyword>
<name>A0A4S4NBB7_9APHY</name>
<dbReference type="Pfam" id="PF01753">
    <property type="entry name" value="zf-MYND"/>
    <property type="match status" value="1"/>
</dbReference>
<organism evidence="6 7">
    <name type="scientific">Antrodiella citrinella</name>
    <dbReference type="NCBI Taxonomy" id="2447956"/>
    <lineage>
        <taxon>Eukaryota</taxon>
        <taxon>Fungi</taxon>
        <taxon>Dikarya</taxon>
        <taxon>Basidiomycota</taxon>
        <taxon>Agaricomycotina</taxon>
        <taxon>Agaricomycetes</taxon>
        <taxon>Polyporales</taxon>
        <taxon>Steccherinaceae</taxon>
        <taxon>Antrodiella</taxon>
    </lineage>
</organism>
<keyword evidence="1" id="KW-0479">Metal-binding</keyword>
<evidence type="ECO:0000313" key="6">
    <source>
        <dbReference type="EMBL" id="THH33240.1"/>
    </source>
</evidence>
<evidence type="ECO:0000256" key="3">
    <source>
        <dbReference type="ARBA" id="ARBA00022833"/>
    </source>
</evidence>
<gene>
    <name evidence="6" type="ORF">EUX98_g1007</name>
</gene>